<evidence type="ECO:0000256" key="9">
    <source>
        <dbReference type="RuleBase" id="RU363032"/>
    </source>
</evidence>
<keyword evidence="8 9" id="KW-0472">Membrane</keyword>
<feature type="transmembrane region" description="Helical" evidence="9">
    <location>
        <begin position="336"/>
        <end position="356"/>
    </location>
</feature>
<dbReference type="GO" id="GO:0055085">
    <property type="term" value="P:transmembrane transport"/>
    <property type="evidence" value="ECO:0007669"/>
    <property type="project" value="InterPro"/>
</dbReference>
<feature type="transmembrane region" description="Helical" evidence="9">
    <location>
        <begin position="83"/>
        <end position="108"/>
    </location>
</feature>
<feature type="domain" description="ABC transmembrane type-1" evidence="10">
    <location>
        <begin position="339"/>
        <end position="533"/>
    </location>
</feature>
<dbReference type="PANTHER" id="PTHR32243">
    <property type="entry name" value="MALTOSE TRANSPORT SYSTEM PERMEASE-RELATED"/>
    <property type="match status" value="1"/>
</dbReference>
<comment type="caution">
    <text evidence="11">The sequence shown here is derived from an EMBL/GenBank/DDBJ whole genome shotgun (WGS) entry which is preliminary data.</text>
</comment>
<evidence type="ECO:0000256" key="7">
    <source>
        <dbReference type="ARBA" id="ARBA00022989"/>
    </source>
</evidence>
<dbReference type="AlphaFoldDB" id="A0AAE3K3K6"/>
<evidence type="ECO:0000256" key="3">
    <source>
        <dbReference type="ARBA" id="ARBA00022448"/>
    </source>
</evidence>
<feature type="transmembrane region" description="Helical" evidence="9">
    <location>
        <begin position="404"/>
        <end position="424"/>
    </location>
</feature>
<feature type="transmembrane region" description="Helical" evidence="9">
    <location>
        <begin position="377"/>
        <end position="398"/>
    </location>
</feature>
<evidence type="ECO:0000259" key="10">
    <source>
        <dbReference type="PROSITE" id="PS50928"/>
    </source>
</evidence>
<dbReference type="PANTHER" id="PTHR32243:SF50">
    <property type="entry name" value="MALTOSE_MALTODEXTRIN TRANSPORT SYSTEM PERMEASE PROTEIN MALG"/>
    <property type="match status" value="1"/>
</dbReference>
<comment type="subcellular location">
    <subcellularLocation>
        <location evidence="1 9">Cell membrane</location>
        <topology evidence="1 9">Multi-pass membrane protein</topology>
    </subcellularLocation>
</comment>
<evidence type="ECO:0000256" key="8">
    <source>
        <dbReference type="ARBA" id="ARBA00023136"/>
    </source>
</evidence>
<feature type="transmembrane region" description="Helical" evidence="9">
    <location>
        <begin position="128"/>
        <end position="152"/>
    </location>
</feature>
<protein>
    <submittedName>
        <fullName evidence="11">ABC transporter permease subunit</fullName>
    </submittedName>
</protein>
<organism evidence="11">
    <name type="scientific">Candidatus Aramenus sulfurataquae</name>
    <dbReference type="NCBI Taxonomy" id="1326980"/>
    <lineage>
        <taxon>Archaea</taxon>
        <taxon>Thermoproteota</taxon>
        <taxon>Thermoprotei</taxon>
        <taxon>Sulfolobales</taxon>
        <taxon>Sulfolobaceae</taxon>
        <taxon>Candidatus Aramenus</taxon>
    </lineage>
</organism>
<feature type="transmembrane region" description="Helical" evidence="9">
    <location>
        <begin position="454"/>
        <end position="479"/>
    </location>
</feature>
<evidence type="ECO:0000256" key="2">
    <source>
        <dbReference type="ARBA" id="ARBA00009047"/>
    </source>
</evidence>
<comment type="similarity">
    <text evidence="2">Belongs to the binding-protein-dependent transport system permease family. MalFG subfamily.</text>
</comment>
<feature type="transmembrane region" description="Helical" evidence="9">
    <location>
        <begin position="46"/>
        <end position="71"/>
    </location>
</feature>
<reference evidence="11" key="1">
    <citation type="submission" date="2022-05" db="EMBL/GenBank/DDBJ databases">
        <title>Metagenome Sequencing of an Archaeal-Dominated Microbial Community from a Hot Spring at the Los Azufres Geothermal Field, Mexico.</title>
        <authorList>
            <person name="Marin-Paredes R."/>
            <person name="Martinez-Romero E."/>
            <person name="Servin-Garciduenas L.E."/>
        </authorList>
    </citation>
    <scope>NUCLEOTIDE SEQUENCE</scope>
    <source>
        <strain evidence="11">AZ1-454</strain>
    </source>
</reference>
<evidence type="ECO:0000313" key="11">
    <source>
        <dbReference type="EMBL" id="MCL7344673.1"/>
    </source>
</evidence>
<evidence type="ECO:0000256" key="1">
    <source>
        <dbReference type="ARBA" id="ARBA00004651"/>
    </source>
</evidence>
<dbReference type="SUPFAM" id="SSF161098">
    <property type="entry name" value="MetI-like"/>
    <property type="match status" value="2"/>
</dbReference>
<keyword evidence="3 9" id="KW-0813">Transport</keyword>
<dbReference type="InterPro" id="IPR000515">
    <property type="entry name" value="MetI-like"/>
</dbReference>
<keyword evidence="6 9" id="KW-0812">Transmembrane</keyword>
<feature type="transmembrane region" description="Helical" evidence="9">
    <location>
        <begin position="7"/>
        <end position="26"/>
    </location>
</feature>
<sequence>MRYSIPYLVYIFGFGVIPFLYTFYIVGANLDQLGKVFVLIPLGLVVYNTFAFSFLSAIASTVIGSFLAMAVDVMSRGKRVASLLAMLPYTIPFTSSALIWAISLYGHFGWFTFLLGISYDPLYYKSTALFTLVLVNVWTSVPLSFLIMLSAIRSLPPEVKEASMVDGIPLSEYYSKVVFPAVGKAFWLSFVLQFVISLGNFDLPYVLTQGGPGYSTTTLPLLVYDEMFELGNFSGGAVASAILGVFATIPSVILLLLIRTKRNKLLPSFKLRLPDRAFKGLIYALTAVLLFFLDFPVYWMFLVAFREAYLDFSYPPILLPKDLTSSYFLTALSSSVPYMVTSVVVASTASVLTVLLSLPSAYEVSKGKGSWILPLSIYLYSLPSASFVLPLFMFFSSVNLLNTWWALILSTPIFTATFGVWVLYNFFVDFPRAYDDAAEVFSIRRKMTRIIFPLSRPATFSVLLLSFIFNWHLLFYPLVFSSTPYNYSFPPQGAQTVTIFALEALGNESLNWGLLASSALVAAFPVMILTLFAVDRVIKGSYKGGIKFV</sequence>
<evidence type="ECO:0000256" key="4">
    <source>
        <dbReference type="ARBA" id="ARBA00022475"/>
    </source>
</evidence>
<gene>
    <name evidence="11" type="ORF">TQ35_008895</name>
</gene>
<proteinExistence type="inferred from homology"/>
<evidence type="ECO:0000256" key="5">
    <source>
        <dbReference type="ARBA" id="ARBA00022597"/>
    </source>
</evidence>
<dbReference type="GO" id="GO:0005886">
    <property type="term" value="C:plasma membrane"/>
    <property type="evidence" value="ECO:0007669"/>
    <property type="project" value="UniProtKB-SubCell"/>
</dbReference>
<dbReference type="InterPro" id="IPR035906">
    <property type="entry name" value="MetI-like_sf"/>
</dbReference>
<feature type="transmembrane region" description="Helical" evidence="9">
    <location>
        <begin position="237"/>
        <end position="259"/>
    </location>
</feature>
<name>A0AAE3K3K6_9CREN</name>
<feature type="transmembrane region" description="Helical" evidence="9">
    <location>
        <begin position="280"/>
        <end position="301"/>
    </location>
</feature>
<dbReference type="EMBL" id="JZWS02000022">
    <property type="protein sequence ID" value="MCL7344673.1"/>
    <property type="molecule type" value="Genomic_DNA"/>
</dbReference>
<keyword evidence="7 9" id="KW-1133">Transmembrane helix</keyword>
<keyword evidence="5" id="KW-0762">Sugar transport</keyword>
<feature type="domain" description="ABC transmembrane type-1" evidence="10">
    <location>
        <begin position="46"/>
        <end position="258"/>
    </location>
</feature>
<dbReference type="Gene3D" id="1.10.3720.10">
    <property type="entry name" value="MetI-like"/>
    <property type="match status" value="2"/>
</dbReference>
<dbReference type="InterPro" id="IPR050901">
    <property type="entry name" value="BP-dep_ABC_trans_perm"/>
</dbReference>
<accession>A0AAE3K3K6</accession>
<dbReference type="CDD" id="cd06261">
    <property type="entry name" value="TM_PBP2"/>
    <property type="match status" value="1"/>
</dbReference>
<feature type="transmembrane region" description="Helical" evidence="9">
    <location>
        <begin position="512"/>
        <end position="534"/>
    </location>
</feature>
<evidence type="ECO:0000256" key="6">
    <source>
        <dbReference type="ARBA" id="ARBA00022692"/>
    </source>
</evidence>
<keyword evidence="4" id="KW-1003">Cell membrane</keyword>
<dbReference type="PROSITE" id="PS50928">
    <property type="entry name" value="ABC_TM1"/>
    <property type="match status" value="2"/>
</dbReference>
<dbReference type="Pfam" id="PF00528">
    <property type="entry name" value="BPD_transp_1"/>
    <property type="match status" value="2"/>
</dbReference>